<dbReference type="EMBL" id="JACNYO010000040">
    <property type="protein sequence ID" value="MBC3215298.1"/>
    <property type="molecule type" value="Genomic_DNA"/>
</dbReference>
<dbReference type="InterPro" id="IPR002104">
    <property type="entry name" value="Integrase_catalytic"/>
</dbReference>
<dbReference type="GO" id="GO:0006310">
    <property type="term" value="P:DNA recombination"/>
    <property type="evidence" value="ECO:0007669"/>
    <property type="project" value="InterPro"/>
</dbReference>
<comment type="caution">
    <text evidence="2">The sequence shown here is derived from an EMBL/GenBank/DDBJ whole genome shotgun (WGS) entry which is preliminary data.</text>
</comment>
<evidence type="ECO:0000313" key="3">
    <source>
        <dbReference type="Proteomes" id="UP000659084"/>
    </source>
</evidence>
<feature type="domain" description="Tyr recombinase" evidence="1">
    <location>
        <begin position="23"/>
        <end position="132"/>
    </location>
</feature>
<accession>A0AAW3WWI6</accession>
<proteinExistence type="predicted"/>
<dbReference type="GO" id="GO:0015074">
    <property type="term" value="P:DNA integration"/>
    <property type="evidence" value="ECO:0007669"/>
    <property type="project" value="InterPro"/>
</dbReference>
<dbReference type="PROSITE" id="PS51898">
    <property type="entry name" value="TYR_RECOMBINASE"/>
    <property type="match status" value="1"/>
</dbReference>
<organism evidence="2 3">
    <name type="scientific">Serratia fonticola</name>
    <dbReference type="NCBI Taxonomy" id="47917"/>
    <lineage>
        <taxon>Bacteria</taxon>
        <taxon>Pseudomonadati</taxon>
        <taxon>Pseudomonadota</taxon>
        <taxon>Gammaproteobacteria</taxon>
        <taxon>Enterobacterales</taxon>
        <taxon>Yersiniaceae</taxon>
        <taxon>Serratia</taxon>
    </lineage>
</organism>
<dbReference type="Proteomes" id="UP000659084">
    <property type="component" value="Unassembled WGS sequence"/>
</dbReference>
<dbReference type="AlphaFoldDB" id="A0AAW3WWI6"/>
<reference evidence="2" key="1">
    <citation type="submission" date="2020-08" db="EMBL/GenBank/DDBJ databases">
        <title>Food and environmental bacterial isolates.</title>
        <authorList>
            <person name="Richter L."/>
            <person name="Du Plessis E.M."/>
            <person name="Duvenage S."/>
            <person name="Allam M."/>
            <person name="Korsten L."/>
        </authorList>
    </citation>
    <scope>NUCLEOTIDE SEQUENCE</scope>
    <source>
        <strain evidence="2">UPMP2127</strain>
    </source>
</reference>
<protein>
    <submittedName>
        <fullName evidence="2">Tyrosine-type recombinase/integrase</fullName>
    </submittedName>
</protein>
<gene>
    <name evidence="2" type="ORF">H8J20_24510</name>
</gene>
<dbReference type="RefSeq" id="WP_179253926.1">
    <property type="nucleotide sequence ID" value="NZ_JACBIV010000045.1"/>
</dbReference>
<dbReference type="SUPFAM" id="SSF56349">
    <property type="entry name" value="DNA breaking-rejoining enzymes"/>
    <property type="match status" value="1"/>
</dbReference>
<dbReference type="GO" id="GO:0003677">
    <property type="term" value="F:DNA binding"/>
    <property type="evidence" value="ECO:0007669"/>
    <property type="project" value="InterPro"/>
</dbReference>
<name>A0AAW3WWI6_SERFO</name>
<dbReference type="InterPro" id="IPR011010">
    <property type="entry name" value="DNA_brk_join_enz"/>
</dbReference>
<sequence>MKSPGFYVGRQDSISIKDAADLPFPHYLLAPEVAVLLSYLPDMLQRLLIDTLWNTGIRINEALALTQTIFFNDMMPFVRLRTLKQRTIKKPVRCPTKEASSVVPQRVVSLPDVAYQRRVQEYFSSFKLMALL</sequence>
<evidence type="ECO:0000259" key="1">
    <source>
        <dbReference type="PROSITE" id="PS51898"/>
    </source>
</evidence>
<evidence type="ECO:0000313" key="2">
    <source>
        <dbReference type="EMBL" id="MBC3215298.1"/>
    </source>
</evidence>